<dbReference type="GO" id="GO:0035770">
    <property type="term" value="C:ribonucleoprotein granule"/>
    <property type="evidence" value="ECO:0007669"/>
    <property type="project" value="TreeGrafter"/>
</dbReference>
<reference evidence="4" key="1">
    <citation type="journal article" date="2023" name="Commun. Biol.">
        <title>Genome analysis of Parmales, the sister group of diatoms, reveals the evolutionary specialization of diatoms from phago-mixotrophs to photoautotrophs.</title>
        <authorList>
            <person name="Ban H."/>
            <person name="Sato S."/>
            <person name="Yoshikawa S."/>
            <person name="Yamada K."/>
            <person name="Nakamura Y."/>
            <person name="Ichinomiya M."/>
            <person name="Sato N."/>
            <person name="Blanc-Mathieu R."/>
            <person name="Endo H."/>
            <person name="Kuwata A."/>
            <person name="Ogata H."/>
        </authorList>
    </citation>
    <scope>NUCLEOTIDE SEQUENCE [LARGE SCALE GENOMIC DNA]</scope>
    <source>
        <strain evidence="4">NIES 3700</strain>
    </source>
</reference>
<sequence>MASTVPLHIPRFLSTIGRNRNDGASIKGDSSIVKSPAKRLNRISNSNSRPHPIPPNRTYVNQNKSITILSKNEDLQGLLSFKNDRVVFNEVNWSTLFNKLGRFKGRKDEIVGDERFKVLLEELEEIIEEDGDSWGIQSVSNIFHSLAVLNVHSPPILNYVSTLTPKIIDEGTPQAISNVAYSYAVLGVEDDYYFESINDENVIEGILKKGYVQDISNTVWAGSCLGYGMEKWVEKIGGGEGGEICDLIVEGGRAQEIANTFYSVIQLEQNSQNSIAGKKLAEAIENKGASKLVKFGGGQEIGNVIWSMAQGKLECDGLVKGVAEEAERIVGIAKIMEVSNLVYGLADLGYFEKRIFAAVAGRAEEIARHGSEQHLCNILWAFAIANQVGLHERAVRQLWSECLRRDARKFTKVGLNQLNVFRTYARVCEGVELEIEGEGGIGERLEEVLTIKATKGAQSFEDSVCSELVELGFDGFEREVSPFVGSEEGGEMLRIDVAWEKEKVALEVDGPSHFLNLIGKKGTKKGGKKKRMKRDGPTKAKKRLMEKLGWKVTRFSFVSNMKLKKMTEEERKLFWAKKMKKVGLVNDDLK</sequence>
<keyword evidence="4" id="KW-1185">Reference proteome</keyword>
<gene>
    <name evidence="3" type="ORF">TrLO_g2684</name>
</gene>
<evidence type="ECO:0000313" key="3">
    <source>
        <dbReference type="EMBL" id="GMH47335.1"/>
    </source>
</evidence>
<evidence type="ECO:0000256" key="1">
    <source>
        <dbReference type="SAM" id="MobiDB-lite"/>
    </source>
</evidence>
<dbReference type="PROSITE" id="PS51286">
    <property type="entry name" value="RAP"/>
    <property type="match status" value="1"/>
</dbReference>
<dbReference type="EMBL" id="BRXW01000356">
    <property type="protein sequence ID" value="GMH47335.1"/>
    <property type="molecule type" value="Genomic_DNA"/>
</dbReference>
<dbReference type="GO" id="GO:0044528">
    <property type="term" value="P:regulation of mitochondrial mRNA stability"/>
    <property type="evidence" value="ECO:0007669"/>
    <property type="project" value="TreeGrafter"/>
</dbReference>
<name>A0A9W6ZBX9_9STRA</name>
<dbReference type="AlphaFoldDB" id="A0A9W6ZBX9"/>
<feature type="region of interest" description="Disordered" evidence="1">
    <location>
        <begin position="521"/>
        <end position="540"/>
    </location>
</feature>
<accession>A0A9W6ZBX9</accession>
<proteinExistence type="predicted"/>
<dbReference type="Pfam" id="PF08373">
    <property type="entry name" value="RAP"/>
    <property type="match status" value="1"/>
</dbReference>
<feature type="domain" description="RAP" evidence="2">
    <location>
        <begin position="504"/>
        <end position="577"/>
    </location>
</feature>
<dbReference type="GO" id="GO:0005759">
    <property type="term" value="C:mitochondrial matrix"/>
    <property type="evidence" value="ECO:0007669"/>
    <property type="project" value="TreeGrafter"/>
</dbReference>
<dbReference type="InterPro" id="IPR050870">
    <property type="entry name" value="FAST_kinase"/>
</dbReference>
<dbReference type="GO" id="GO:0000963">
    <property type="term" value="P:mitochondrial RNA processing"/>
    <property type="evidence" value="ECO:0007669"/>
    <property type="project" value="TreeGrafter"/>
</dbReference>
<evidence type="ECO:0000259" key="2">
    <source>
        <dbReference type="PROSITE" id="PS51286"/>
    </source>
</evidence>
<dbReference type="OrthoDB" id="2019031at2759"/>
<dbReference type="InterPro" id="IPR013584">
    <property type="entry name" value="RAP"/>
</dbReference>
<organism evidence="3 4">
    <name type="scientific">Triparma laevis f. longispina</name>
    <dbReference type="NCBI Taxonomy" id="1714387"/>
    <lineage>
        <taxon>Eukaryota</taxon>
        <taxon>Sar</taxon>
        <taxon>Stramenopiles</taxon>
        <taxon>Ochrophyta</taxon>
        <taxon>Bolidophyceae</taxon>
        <taxon>Parmales</taxon>
        <taxon>Triparmaceae</taxon>
        <taxon>Triparma</taxon>
    </lineage>
</organism>
<dbReference type="GO" id="GO:0003723">
    <property type="term" value="F:RNA binding"/>
    <property type="evidence" value="ECO:0007669"/>
    <property type="project" value="TreeGrafter"/>
</dbReference>
<dbReference type="Proteomes" id="UP001165122">
    <property type="component" value="Unassembled WGS sequence"/>
</dbReference>
<dbReference type="PANTHER" id="PTHR21228:SF40">
    <property type="entry name" value="LD45607P"/>
    <property type="match status" value="1"/>
</dbReference>
<comment type="caution">
    <text evidence="3">The sequence shown here is derived from an EMBL/GenBank/DDBJ whole genome shotgun (WGS) entry which is preliminary data.</text>
</comment>
<evidence type="ECO:0000313" key="4">
    <source>
        <dbReference type="Proteomes" id="UP001165122"/>
    </source>
</evidence>
<dbReference type="PANTHER" id="PTHR21228">
    <property type="entry name" value="FAST LEU-RICH DOMAIN-CONTAINING"/>
    <property type="match status" value="1"/>
</dbReference>
<protein>
    <recommendedName>
        <fullName evidence="2">RAP domain-containing protein</fullName>
    </recommendedName>
</protein>
<feature type="compositionally biased region" description="Basic residues" evidence="1">
    <location>
        <begin position="521"/>
        <end position="533"/>
    </location>
</feature>